<feature type="compositionally biased region" description="Basic and acidic residues" evidence="1">
    <location>
        <begin position="35"/>
        <end position="54"/>
    </location>
</feature>
<dbReference type="EMBL" id="CADCUK010000112">
    <property type="protein sequence ID" value="CAA9374766.1"/>
    <property type="molecule type" value="Genomic_DNA"/>
</dbReference>
<feature type="non-terminal residue" evidence="2">
    <location>
        <position position="54"/>
    </location>
</feature>
<feature type="region of interest" description="Disordered" evidence="1">
    <location>
        <begin position="1"/>
        <end position="54"/>
    </location>
</feature>
<dbReference type="EC" id="3.5.1.19" evidence="2"/>
<keyword evidence="2" id="KW-0378">Hydrolase</keyword>
<evidence type="ECO:0000313" key="2">
    <source>
        <dbReference type="EMBL" id="CAA9374766.1"/>
    </source>
</evidence>
<dbReference type="AlphaFoldDB" id="A0A6J4N1Q8"/>
<feature type="non-terminal residue" evidence="2">
    <location>
        <position position="1"/>
    </location>
</feature>
<evidence type="ECO:0000256" key="1">
    <source>
        <dbReference type="SAM" id="MobiDB-lite"/>
    </source>
</evidence>
<sequence>LRHRDRPLRARHEHRRGPRRLPRPGPRRPVRRRGARDDTARAEGDDGRGRHDRV</sequence>
<dbReference type="GO" id="GO:0008936">
    <property type="term" value="F:nicotinamidase activity"/>
    <property type="evidence" value="ECO:0007669"/>
    <property type="project" value="UniProtKB-EC"/>
</dbReference>
<name>A0A6J4N1Q8_9ACTN</name>
<organism evidence="2">
    <name type="scientific">uncultured Nocardioidaceae bacterium</name>
    <dbReference type="NCBI Taxonomy" id="253824"/>
    <lineage>
        <taxon>Bacteria</taxon>
        <taxon>Bacillati</taxon>
        <taxon>Actinomycetota</taxon>
        <taxon>Actinomycetes</taxon>
        <taxon>Propionibacteriales</taxon>
        <taxon>Nocardioidaceae</taxon>
        <taxon>environmental samples</taxon>
    </lineage>
</organism>
<proteinExistence type="predicted"/>
<reference evidence="2" key="1">
    <citation type="submission" date="2020-02" db="EMBL/GenBank/DDBJ databases">
        <authorList>
            <person name="Meier V. D."/>
        </authorList>
    </citation>
    <scope>NUCLEOTIDE SEQUENCE</scope>
    <source>
        <strain evidence="2">AVDCRST_MAG47</strain>
    </source>
</reference>
<feature type="compositionally biased region" description="Basic residues" evidence="1">
    <location>
        <begin position="1"/>
        <end position="34"/>
    </location>
</feature>
<protein>
    <submittedName>
        <fullName evidence="2">Nicotinamidase</fullName>
        <ecNumber evidence="2">3.5.1.19</ecNumber>
    </submittedName>
</protein>
<gene>
    <name evidence="2" type="ORF">AVDCRST_MAG47-1543</name>
</gene>
<accession>A0A6J4N1Q8</accession>